<organism evidence="3 4">
    <name type="scientific">Micromonospora globispora</name>
    <dbReference type="NCBI Taxonomy" id="1450148"/>
    <lineage>
        <taxon>Bacteria</taxon>
        <taxon>Bacillati</taxon>
        <taxon>Actinomycetota</taxon>
        <taxon>Actinomycetes</taxon>
        <taxon>Micromonosporales</taxon>
        <taxon>Micromonosporaceae</taxon>
        <taxon>Micromonospora</taxon>
    </lineage>
</organism>
<accession>A0A317JX24</accession>
<dbReference type="Proteomes" id="UP000245683">
    <property type="component" value="Unassembled WGS sequence"/>
</dbReference>
<name>A0A317JX24_9ACTN</name>
<evidence type="ECO:0000313" key="3">
    <source>
        <dbReference type="EMBL" id="PWU45287.1"/>
    </source>
</evidence>
<gene>
    <name evidence="3" type="ORF">DLJ46_21955</name>
</gene>
<reference evidence="4" key="1">
    <citation type="submission" date="2018-05" db="EMBL/GenBank/DDBJ databases">
        <title>Micromonospora globispora sp. nov. and Micromonospora rugosa sp. nov., isolated from marine sediment.</title>
        <authorList>
            <person name="Carro L."/>
            <person name="Aysel V."/>
            <person name="Cetin D."/>
            <person name="Igual J.M."/>
            <person name="Klenk H.-P."/>
            <person name="Trujillo M.E."/>
            <person name="Sahin N."/>
        </authorList>
    </citation>
    <scope>NUCLEOTIDE SEQUENCE [LARGE SCALE GENOMIC DNA]</scope>
    <source>
        <strain evidence="4">S2904</strain>
    </source>
</reference>
<keyword evidence="2" id="KW-0812">Transmembrane</keyword>
<dbReference type="RefSeq" id="WP_109946508.1">
    <property type="nucleotide sequence ID" value="NZ_QGGF01000158.1"/>
</dbReference>
<keyword evidence="4" id="KW-1185">Reference proteome</keyword>
<proteinExistence type="predicted"/>
<keyword evidence="2" id="KW-0472">Membrane</keyword>
<evidence type="ECO:0000313" key="4">
    <source>
        <dbReference type="Proteomes" id="UP000245683"/>
    </source>
</evidence>
<evidence type="ECO:0000256" key="2">
    <source>
        <dbReference type="SAM" id="Phobius"/>
    </source>
</evidence>
<dbReference type="InterPro" id="IPR021424">
    <property type="entry name" value="PorA"/>
</dbReference>
<feature type="region of interest" description="Disordered" evidence="1">
    <location>
        <begin position="337"/>
        <end position="378"/>
    </location>
</feature>
<dbReference type="EMBL" id="QGSV01000260">
    <property type="protein sequence ID" value="PWU45287.1"/>
    <property type="molecule type" value="Genomic_DNA"/>
</dbReference>
<protein>
    <submittedName>
        <fullName evidence="3">DUF3068 domain-containing protein</fullName>
    </submittedName>
</protein>
<sequence>MKARLGALLFGIGVLCLVVAAGVAYYVAPTVTKLPYDLQLCNADGKPEGCLKASHAVAENATFLQIKKDDTAIRTGTLDAATEVAPQAETTDKEMTGDLKGEAVVWDGYGTVKWTEKGEVISQYSAEFAIDRKTAAAVKWDKQFLQADGPEGPDDVTFAGQIYKFPFHTEKKTYQYFDRDLRKALPISFKGTEQIKGVEAYRFEQVIPQTDVSPAADKVGFLLGTFAPDATSGKVMYTNTRTIWVEPVSGNFVKVREQQKKLLVPDQGAATVLLNADFVYNDETISNSVDSAKKTRDQLTLIGRTLPLALAVLGVLLLIAGLWLFFAGRRSAAARHRADDVDDTDAYGVPAQSPAPEQEEVPAGAPARTADTEVEREH</sequence>
<feature type="transmembrane region" description="Helical" evidence="2">
    <location>
        <begin position="306"/>
        <end position="327"/>
    </location>
</feature>
<dbReference type="OrthoDB" id="153031at2"/>
<evidence type="ECO:0000256" key="1">
    <source>
        <dbReference type="SAM" id="MobiDB-lite"/>
    </source>
</evidence>
<dbReference type="Pfam" id="PF11271">
    <property type="entry name" value="PorA"/>
    <property type="match status" value="1"/>
</dbReference>
<dbReference type="AlphaFoldDB" id="A0A317JX24"/>
<keyword evidence="2" id="KW-1133">Transmembrane helix</keyword>
<comment type="caution">
    <text evidence="3">The sequence shown here is derived from an EMBL/GenBank/DDBJ whole genome shotgun (WGS) entry which is preliminary data.</text>
</comment>